<reference evidence="7" key="1">
    <citation type="journal article" date="2021" name="Nat. Commun.">
        <title>Genetic determinants of endophytism in the Arabidopsis root mycobiome.</title>
        <authorList>
            <person name="Mesny F."/>
            <person name="Miyauchi S."/>
            <person name="Thiergart T."/>
            <person name="Pickel B."/>
            <person name="Atanasova L."/>
            <person name="Karlsson M."/>
            <person name="Huettel B."/>
            <person name="Barry K.W."/>
            <person name="Haridas S."/>
            <person name="Chen C."/>
            <person name="Bauer D."/>
            <person name="Andreopoulos W."/>
            <person name="Pangilinan J."/>
            <person name="LaButti K."/>
            <person name="Riley R."/>
            <person name="Lipzen A."/>
            <person name="Clum A."/>
            <person name="Drula E."/>
            <person name="Henrissat B."/>
            <person name="Kohler A."/>
            <person name="Grigoriev I.V."/>
            <person name="Martin F.M."/>
            <person name="Hacquard S."/>
        </authorList>
    </citation>
    <scope>NUCLEOTIDE SEQUENCE</scope>
    <source>
        <strain evidence="7">MPI-SDFR-AT-0073</strain>
    </source>
</reference>
<dbReference type="GO" id="GO:0000981">
    <property type="term" value="F:DNA-binding transcription factor activity, RNA polymerase II-specific"/>
    <property type="evidence" value="ECO:0007669"/>
    <property type="project" value="InterPro"/>
</dbReference>
<keyword evidence="1" id="KW-0479">Metal-binding</keyword>
<evidence type="ECO:0000256" key="4">
    <source>
        <dbReference type="ARBA" id="ARBA00023242"/>
    </source>
</evidence>
<comment type="caution">
    <text evidence="7">The sequence shown here is derived from an EMBL/GenBank/DDBJ whole genome shotgun (WGS) entry which is preliminary data.</text>
</comment>
<name>A0A9P8RKM2_9PEZI</name>
<feature type="region of interest" description="Disordered" evidence="5">
    <location>
        <begin position="662"/>
        <end position="683"/>
    </location>
</feature>
<dbReference type="RefSeq" id="XP_045954312.1">
    <property type="nucleotide sequence ID" value="XM_046100673.1"/>
</dbReference>
<evidence type="ECO:0000313" key="8">
    <source>
        <dbReference type="Proteomes" id="UP000758603"/>
    </source>
</evidence>
<evidence type="ECO:0000313" key="7">
    <source>
        <dbReference type="EMBL" id="KAH6647800.1"/>
    </source>
</evidence>
<dbReference type="PROSITE" id="PS00463">
    <property type="entry name" value="ZN2_CY6_FUNGAL_1"/>
    <property type="match status" value="1"/>
</dbReference>
<dbReference type="AlphaFoldDB" id="A0A9P8RKM2"/>
<protein>
    <recommendedName>
        <fullName evidence="6">Zn(2)-C6 fungal-type domain-containing protein</fullName>
    </recommendedName>
</protein>
<dbReference type="InterPro" id="IPR036864">
    <property type="entry name" value="Zn2-C6_fun-type_DNA-bd_sf"/>
</dbReference>
<dbReference type="GO" id="GO:0003677">
    <property type="term" value="F:DNA binding"/>
    <property type="evidence" value="ECO:0007669"/>
    <property type="project" value="InterPro"/>
</dbReference>
<keyword evidence="4" id="KW-0539">Nucleus</keyword>
<evidence type="ECO:0000259" key="6">
    <source>
        <dbReference type="PROSITE" id="PS50048"/>
    </source>
</evidence>
<dbReference type="CDD" id="cd12148">
    <property type="entry name" value="fungal_TF_MHR"/>
    <property type="match status" value="1"/>
</dbReference>
<dbReference type="CDD" id="cd00067">
    <property type="entry name" value="GAL4"/>
    <property type="match status" value="1"/>
</dbReference>
<dbReference type="PANTHER" id="PTHR47840">
    <property type="entry name" value="ZN(II)2CYS6 TRANSCRIPTION FACTOR (EUROFUNG)-RELATED"/>
    <property type="match status" value="1"/>
</dbReference>
<dbReference type="GO" id="GO:0006351">
    <property type="term" value="P:DNA-templated transcription"/>
    <property type="evidence" value="ECO:0007669"/>
    <property type="project" value="InterPro"/>
</dbReference>
<dbReference type="InterPro" id="IPR001138">
    <property type="entry name" value="Zn2Cys6_DnaBD"/>
</dbReference>
<gene>
    <name evidence="7" type="ORF">BKA67DRAFT_539644</name>
</gene>
<evidence type="ECO:0000256" key="2">
    <source>
        <dbReference type="ARBA" id="ARBA00023015"/>
    </source>
</evidence>
<feature type="compositionally biased region" description="Polar residues" evidence="5">
    <location>
        <begin position="8"/>
        <end position="21"/>
    </location>
</feature>
<feature type="region of interest" description="Disordered" evidence="5">
    <location>
        <begin position="1"/>
        <end position="27"/>
    </location>
</feature>
<dbReference type="PROSITE" id="PS50048">
    <property type="entry name" value="ZN2_CY6_FUNGAL_2"/>
    <property type="match status" value="1"/>
</dbReference>
<keyword evidence="8" id="KW-1185">Reference proteome</keyword>
<dbReference type="OrthoDB" id="5392779at2759"/>
<evidence type="ECO:0000256" key="5">
    <source>
        <dbReference type="SAM" id="MobiDB-lite"/>
    </source>
</evidence>
<evidence type="ECO:0000256" key="1">
    <source>
        <dbReference type="ARBA" id="ARBA00022723"/>
    </source>
</evidence>
<dbReference type="EMBL" id="JAGPXC010000008">
    <property type="protein sequence ID" value="KAH6647800.1"/>
    <property type="molecule type" value="Genomic_DNA"/>
</dbReference>
<dbReference type="GeneID" id="70129565"/>
<dbReference type="GO" id="GO:0008270">
    <property type="term" value="F:zinc ion binding"/>
    <property type="evidence" value="ECO:0007669"/>
    <property type="project" value="InterPro"/>
</dbReference>
<keyword evidence="3" id="KW-0804">Transcription</keyword>
<evidence type="ECO:0000256" key="3">
    <source>
        <dbReference type="ARBA" id="ARBA00023163"/>
    </source>
</evidence>
<dbReference type="InterPro" id="IPR007219">
    <property type="entry name" value="XnlR_reg_dom"/>
</dbReference>
<sequence>MPEAQADPSLSNPSAAGQSPVWQKRRRKIRKGTQSCWECKRRKTRCTFSAPTDTICDGCRSRCTKCISQEFHDSGALVRTNGDRLSRMEFLVDRLANRSSATLPDTLRPDRPDQYETADLMETPGRDNGITNLELFPPPDPIVASESNIASLLTRNLDEISQALLAVWPDQHNLDLIMSIPVDISVLLHGTVCIPYSKLITNHLTSTHRMLALPASGSHPILIARRLLLLATLLQGIPACSFANVVGMALDGRVLMSRVFSTASRLVTSNDEFVNSLEGIECIMIESMYLNNAGELRRAWMTNRRAMTIAQMLGLNTSSNSASTILEADTRARIDPDYMWFRLVCNDRYLSLMLGLPQGSIDSAFAAPEALQGCTALERMERLMTAAGGLILQRGSTFERADVTTTYKIDKMIQEAAALMSPQWWAANPGSGAVANNDIKAYEETIRLTNQLAYYHLLVQLHLPYMMQNSSMNSNYDYSTLTAASASRAIVTQFVSFRQSITGTAYCRGMDFVAFIASTALCLAHVESRRPRQFDSEKTVRTGLRCLYHQRLRDRGLLERILEIMETAVQVSNDAVAEKISGILRPLLVVEDNSAKGTTYDASASPEVGKQAHHRSGNTDEAFKVLKIEIPYFGTVKIDHRHITHENVGTSPTFTHEQLGHTHASERSDPGFTLLREPNPPRTSHRYGQYYTINATNSGNTDCQDDAFTLNQPPTDRLQQSELTLSADNDCLLLDTDSALLQDDCLFLPTATTGTDDWALQGVDMALFTTLTQNSGD</sequence>
<accession>A0A9P8RKM2</accession>
<proteinExistence type="predicted"/>
<dbReference type="SUPFAM" id="SSF57701">
    <property type="entry name" value="Zn2/Cys6 DNA-binding domain"/>
    <property type="match status" value="1"/>
</dbReference>
<keyword evidence="2" id="KW-0805">Transcription regulation</keyword>
<dbReference type="Proteomes" id="UP000758603">
    <property type="component" value="Unassembled WGS sequence"/>
</dbReference>
<feature type="domain" description="Zn(2)-C6 fungal-type" evidence="6">
    <location>
        <begin position="35"/>
        <end position="68"/>
    </location>
</feature>
<dbReference type="SMART" id="SM00906">
    <property type="entry name" value="Fungal_trans"/>
    <property type="match status" value="1"/>
</dbReference>
<organism evidence="7 8">
    <name type="scientific">Truncatella angustata</name>
    <dbReference type="NCBI Taxonomy" id="152316"/>
    <lineage>
        <taxon>Eukaryota</taxon>
        <taxon>Fungi</taxon>
        <taxon>Dikarya</taxon>
        <taxon>Ascomycota</taxon>
        <taxon>Pezizomycotina</taxon>
        <taxon>Sordariomycetes</taxon>
        <taxon>Xylariomycetidae</taxon>
        <taxon>Amphisphaeriales</taxon>
        <taxon>Sporocadaceae</taxon>
        <taxon>Truncatella</taxon>
    </lineage>
</organism>
<dbReference type="PANTHER" id="PTHR47840:SF1">
    <property type="entry name" value="ZN(II)2CYS6 TRANSCRIPTION FACTOR (EUROFUNG)"/>
    <property type="match status" value="1"/>
</dbReference>